<accession>A0A0G1QTD2</accession>
<evidence type="ECO:0000256" key="3">
    <source>
        <dbReference type="SAM" id="Phobius"/>
    </source>
</evidence>
<organism evidence="4 5">
    <name type="scientific">candidate division WWE3 bacterium GW2011_GWA2_46_9</name>
    <dbReference type="NCBI Taxonomy" id="1619111"/>
    <lineage>
        <taxon>Bacteria</taxon>
        <taxon>Katanobacteria</taxon>
    </lineage>
</organism>
<gene>
    <name evidence="4" type="ORF">UX69_C0020G0003</name>
</gene>
<dbReference type="SUPFAM" id="SSF49464">
    <property type="entry name" value="Carboxypeptidase regulatory domain-like"/>
    <property type="match status" value="1"/>
</dbReference>
<dbReference type="Pfam" id="PF12666">
    <property type="entry name" value="PrgI"/>
    <property type="match status" value="1"/>
</dbReference>
<dbReference type="EMBL" id="LCNE01000020">
    <property type="protein sequence ID" value="KKU48256.1"/>
    <property type="molecule type" value="Genomic_DNA"/>
</dbReference>
<dbReference type="InterPro" id="IPR024414">
    <property type="entry name" value="Uncharacterised_PrgI"/>
</dbReference>
<sequence>MPIKDELKINKQHAVPQNIMDVEFRIIGDLTMRQFFYLLVFGGVAYTVFTFFRESVFRWPLVLGSSAIGVFLAFVPVEDRGLDVWVVSFFRAIYSATQMLWRKEPELTPAFAYQSLSMVRQELITLAPTSSRRKLEEYLETGVQNKKTDPLDIPEAAFIEKVHNAFVQSAEAGTVVAVKEPEIEESQEFPFFEEPREEHKTPPPSPTPAVPIEKNTELVFPKQTETPLSPMTPDMHSGRRFTSFLSSEGTIDLPIRGERVLGAPGETIVEEDINQKAAQLKQLIEQIKTGEKSTLVQKQHGFSQQAVSREAQDMILKMKTENQKLAGEIDRLKALTRQQSPQEKSQTETALKALETKKAQAYADYRELQERVKQFEEKLETRPTAPIGPSAQKALKIPMSDIPNTAAGVVLDHYGKTIPGAVIIIKDHKGEPKRALKTNPLGQFYTSVPLEDGHYTIEVANADAFNLKFNALAITAIGVTIPVIEFMPIM</sequence>
<protein>
    <submittedName>
        <fullName evidence="4">Uncharacterized protein</fullName>
    </submittedName>
</protein>
<keyword evidence="3" id="KW-1133">Transmembrane helix</keyword>
<keyword evidence="1" id="KW-0175">Coiled coil</keyword>
<dbReference type="Proteomes" id="UP000033946">
    <property type="component" value="Unassembled WGS sequence"/>
</dbReference>
<dbReference type="InterPro" id="IPR008969">
    <property type="entry name" value="CarboxyPept-like_regulatory"/>
</dbReference>
<reference evidence="4 5" key="1">
    <citation type="journal article" date="2015" name="Nature">
        <title>rRNA introns, odd ribosomes, and small enigmatic genomes across a large radiation of phyla.</title>
        <authorList>
            <person name="Brown C.T."/>
            <person name="Hug L.A."/>
            <person name="Thomas B.C."/>
            <person name="Sharon I."/>
            <person name="Castelle C.J."/>
            <person name="Singh A."/>
            <person name="Wilkins M.J."/>
            <person name="Williams K.H."/>
            <person name="Banfield J.F."/>
        </authorList>
    </citation>
    <scope>NUCLEOTIDE SEQUENCE [LARGE SCALE GENOMIC DNA]</scope>
</reference>
<feature type="coiled-coil region" evidence="1">
    <location>
        <begin position="315"/>
        <end position="378"/>
    </location>
</feature>
<evidence type="ECO:0000256" key="2">
    <source>
        <dbReference type="SAM" id="MobiDB-lite"/>
    </source>
</evidence>
<comment type="caution">
    <text evidence="4">The sequence shown here is derived from an EMBL/GenBank/DDBJ whole genome shotgun (WGS) entry which is preliminary data.</text>
</comment>
<dbReference type="AlphaFoldDB" id="A0A0G1QTD2"/>
<evidence type="ECO:0000313" key="4">
    <source>
        <dbReference type="EMBL" id="KKU48256.1"/>
    </source>
</evidence>
<name>A0A0G1QTD2_UNCKA</name>
<feature type="transmembrane region" description="Helical" evidence="3">
    <location>
        <begin position="35"/>
        <end position="52"/>
    </location>
</feature>
<evidence type="ECO:0000313" key="5">
    <source>
        <dbReference type="Proteomes" id="UP000033946"/>
    </source>
</evidence>
<keyword evidence="3" id="KW-0472">Membrane</keyword>
<evidence type="ECO:0000256" key="1">
    <source>
        <dbReference type="SAM" id="Coils"/>
    </source>
</evidence>
<keyword evidence="3" id="KW-0812">Transmembrane</keyword>
<feature type="region of interest" description="Disordered" evidence="2">
    <location>
        <begin position="193"/>
        <end position="212"/>
    </location>
</feature>
<proteinExistence type="predicted"/>